<evidence type="ECO:0000313" key="4">
    <source>
        <dbReference type="EMBL" id="KAJ6824647.1"/>
    </source>
</evidence>
<reference evidence="4" key="1">
    <citation type="journal article" date="2023" name="GigaByte">
        <title>Genome assembly of the bearded iris, Iris pallida Lam.</title>
        <authorList>
            <person name="Bruccoleri R.E."/>
            <person name="Oakeley E.J."/>
            <person name="Faust A.M.E."/>
            <person name="Altorfer M."/>
            <person name="Dessus-Babus S."/>
            <person name="Burckhardt D."/>
            <person name="Oertli M."/>
            <person name="Naumann U."/>
            <person name="Petersen F."/>
            <person name="Wong J."/>
        </authorList>
    </citation>
    <scope>NUCLEOTIDE SEQUENCE</scope>
    <source>
        <strain evidence="4">GSM-AAB239-AS_SAM_17_03QT</strain>
    </source>
</reference>
<feature type="region of interest" description="Disordered" evidence="1">
    <location>
        <begin position="751"/>
        <end position="779"/>
    </location>
</feature>
<comment type="caution">
    <text evidence="4">The sequence shown here is derived from an EMBL/GenBank/DDBJ whole genome shotgun (WGS) entry which is preliminary data.</text>
</comment>
<dbReference type="AlphaFoldDB" id="A0AAX6G8G4"/>
<evidence type="ECO:0000313" key="5">
    <source>
        <dbReference type="Proteomes" id="UP001140949"/>
    </source>
</evidence>
<accession>A0AAX6G8G4</accession>
<feature type="compositionally biased region" description="Polar residues" evidence="1">
    <location>
        <begin position="431"/>
        <end position="456"/>
    </location>
</feature>
<dbReference type="InterPro" id="IPR056398">
    <property type="entry name" value="Tudor_Coilin"/>
</dbReference>
<feature type="compositionally biased region" description="Basic and acidic residues" evidence="1">
    <location>
        <begin position="378"/>
        <end position="391"/>
    </location>
</feature>
<dbReference type="PANTHER" id="PTHR15197:SF0">
    <property type="entry name" value="COILIN"/>
    <property type="match status" value="1"/>
</dbReference>
<evidence type="ECO:0000259" key="3">
    <source>
        <dbReference type="Pfam" id="PF23086"/>
    </source>
</evidence>
<dbReference type="GO" id="GO:0030619">
    <property type="term" value="F:U1 snRNA binding"/>
    <property type="evidence" value="ECO:0007669"/>
    <property type="project" value="TreeGrafter"/>
</dbReference>
<dbReference type="InterPro" id="IPR024822">
    <property type="entry name" value="Coilin"/>
</dbReference>
<sequence>MAEEEPVRIRVEFGDRKLLSRSRRSDGLSRAWILLRPEMGTIADVAGYVRRRFGLRGSCPDGLLLTMDDFVLPPFESTCILKDKDIIRVQKKGASLINVIEADNNQHYIQDSGIVERQPIYSNPGFLAIKEFQEDSVGRQNKNDEDSYPQNENPVLIRTLSSENTNSKRKRKHSDTTPSSKRKKSKLVRPEKSILDAEDVDDIPREQNLSCFEKGESSKKSSNKKCRTSNVDGNLLAVVDSMLDARISKLPSSVLTEERNNKPEENNACGPHVNGSSTKVQGRNARRKKERRQWLSEILSQNKDIQSEEQPNSIHKISTEEERVLNSEVQEEVVPVEIRPGHIRFESLDAGESLHQSQGAMETLQWNGITGKKQGQKWGRENTDRKWNNDNGFKEYPKSNYVAEGWNNNGKSTAEGWKRNRNCPAEGWKRNGNSSTEGWKRNGNSSAEGWKRNGNSTDGGWGKNRNSTAEGWKRNGNSTAGGWKNNGNYNAGGWKSNEKPTGGRSTGGWRTNGKSAEGWRHDGNFTAEGWRNDGNSTARGWKDKGYSTAQGWDNNGNSTAEGWKSNGVSVAEGVKNKGKSIVEEGKTGDDSIDFRSLFPLTCLPQVGDLLVYRLVELSSTWCPEVSPFRVGKVASYNPISMKIILVPVPEYPIVRRENTEGEESTDRANVSAYKEDGSLEVLYPSLVDVRLLRANNCEASSGREVSATEVTPTNNWDVALANEKAKEMANKPDSCWGQLKQVISEKKAQIQSDNGWDEWTPSKPAAGTSLRGSAMRPTPAFLRGKNGKYNYKK</sequence>
<name>A0AAX6G8G4_IRIPA</name>
<evidence type="ECO:0000259" key="2">
    <source>
        <dbReference type="Pfam" id="PF15862"/>
    </source>
</evidence>
<dbReference type="EMBL" id="JANAVB010021950">
    <property type="protein sequence ID" value="KAJ6824647.1"/>
    <property type="molecule type" value="Genomic_DNA"/>
</dbReference>
<feature type="compositionally biased region" description="Basic and acidic residues" evidence="1">
    <location>
        <begin position="256"/>
        <end position="265"/>
    </location>
</feature>
<feature type="region of interest" description="Disordered" evidence="1">
    <location>
        <begin position="372"/>
        <end position="391"/>
    </location>
</feature>
<feature type="domain" description="Coilin N-terminal" evidence="2">
    <location>
        <begin position="16"/>
        <end position="185"/>
    </location>
</feature>
<feature type="compositionally biased region" description="Polar residues" evidence="1">
    <location>
        <begin position="148"/>
        <end position="165"/>
    </location>
</feature>
<gene>
    <name evidence="4" type="ORF">M6B38_382370</name>
</gene>
<dbReference type="PANTHER" id="PTHR15197">
    <property type="entry name" value="COILIN P80"/>
    <property type="match status" value="1"/>
</dbReference>
<protein>
    <submittedName>
        <fullName evidence="4">Coilin-like</fullName>
    </submittedName>
</protein>
<feature type="compositionally biased region" description="Polar residues" evidence="1">
    <location>
        <begin position="463"/>
        <end position="489"/>
    </location>
</feature>
<dbReference type="GO" id="GO:0015030">
    <property type="term" value="C:Cajal body"/>
    <property type="evidence" value="ECO:0007669"/>
    <property type="project" value="TreeGrafter"/>
</dbReference>
<dbReference type="GO" id="GO:0030620">
    <property type="term" value="F:U2 snRNA binding"/>
    <property type="evidence" value="ECO:0007669"/>
    <property type="project" value="TreeGrafter"/>
</dbReference>
<proteinExistence type="predicted"/>
<dbReference type="GO" id="GO:0000387">
    <property type="term" value="P:spliceosomal snRNP assembly"/>
    <property type="evidence" value="ECO:0007669"/>
    <property type="project" value="TreeGrafter"/>
</dbReference>
<dbReference type="Proteomes" id="UP001140949">
    <property type="component" value="Unassembled WGS sequence"/>
</dbReference>
<feature type="domain" description="Coilin tudor" evidence="3">
    <location>
        <begin position="591"/>
        <end position="693"/>
    </location>
</feature>
<evidence type="ECO:0000256" key="1">
    <source>
        <dbReference type="SAM" id="MobiDB-lite"/>
    </source>
</evidence>
<reference evidence="4" key="2">
    <citation type="submission" date="2023-04" db="EMBL/GenBank/DDBJ databases">
        <authorList>
            <person name="Bruccoleri R.E."/>
            <person name="Oakeley E.J."/>
            <person name="Faust A.-M."/>
            <person name="Dessus-Babus S."/>
            <person name="Altorfer M."/>
            <person name="Burckhardt D."/>
            <person name="Oertli M."/>
            <person name="Naumann U."/>
            <person name="Petersen F."/>
            <person name="Wong J."/>
        </authorList>
    </citation>
    <scope>NUCLEOTIDE SEQUENCE</scope>
    <source>
        <strain evidence="4">GSM-AAB239-AS_SAM_17_03QT</strain>
        <tissue evidence="4">Leaf</tissue>
    </source>
</reference>
<dbReference type="InterPro" id="IPR031722">
    <property type="entry name" value="Coilin_N"/>
</dbReference>
<dbReference type="Pfam" id="PF15862">
    <property type="entry name" value="Coilin_N"/>
    <property type="match status" value="1"/>
</dbReference>
<dbReference type="Pfam" id="PF23086">
    <property type="entry name" value="Tudor_Coilin"/>
    <property type="match status" value="1"/>
</dbReference>
<organism evidence="4 5">
    <name type="scientific">Iris pallida</name>
    <name type="common">Sweet iris</name>
    <dbReference type="NCBI Taxonomy" id="29817"/>
    <lineage>
        <taxon>Eukaryota</taxon>
        <taxon>Viridiplantae</taxon>
        <taxon>Streptophyta</taxon>
        <taxon>Embryophyta</taxon>
        <taxon>Tracheophyta</taxon>
        <taxon>Spermatophyta</taxon>
        <taxon>Magnoliopsida</taxon>
        <taxon>Liliopsida</taxon>
        <taxon>Asparagales</taxon>
        <taxon>Iridaceae</taxon>
        <taxon>Iridoideae</taxon>
        <taxon>Irideae</taxon>
        <taxon>Iris</taxon>
    </lineage>
</organism>
<keyword evidence="5" id="KW-1185">Reference proteome</keyword>
<feature type="region of interest" description="Disordered" evidence="1">
    <location>
        <begin position="138"/>
        <end position="200"/>
    </location>
</feature>
<feature type="region of interest" description="Disordered" evidence="1">
    <location>
        <begin position="254"/>
        <end position="292"/>
    </location>
</feature>
<feature type="region of interest" description="Disordered" evidence="1">
    <location>
        <begin position="412"/>
        <end position="536"/>
    </location>
</feature>